<dbReference type="InterPro" id="IPR000515">
    <property type="entry name" value="MetI-like"/>
</dbReference>
<dbReference type="Proteomes" id="UP001597351">
    <property type="component" value="Unassembled WGS sequence"/>
</dbReference>
<dbReference type="Pfam" id="PF00528">
    <property type="entry name" value="BPD_transp_1"/>
    <property type="match status" value="1"/>
</dbReference>
<evidence type="ECO:0000256" key="6">
    <source>
        <dbReference type="ARBA" id="ARBA00023136"/>
    </source>
</evidence>
<dbReference type="PANTHER" id="PTHR43744:SF12">
    <property type="entry name" value="ABC TRANSPORTER PERMEASE PROTEIN MG189-RELATED"/>
    <property type="match status" value="1"/>
</dbReference>
<evidence type="ECO:0000259" key="9">
    <source>
        <dbReference type="PROSITE" id="PS50928"/>
    </source>
</evidence>
<feature type="transmembrane region" description="Helical" evidence="7">
    <location>
        <begin position="279"/>
        <end position="298"/>
    </location>
</feature>
<evidence type="ECO:0000256" key="8">
    <source>
        <dbReference type="SAM" id="MobiDB-lite"/>
    </source>
</evidence>
<keyword evidence="2 7" id="KW-0813">Transport</keyword>
<dbReference type="EMBL" id="JBHUGD010000003">
    <property type="protein sequence ID" value="MFD1947595.1"/>
    <property type="molecule type" value="Genomic_DNA"/>
</dbReference>
<comment type="caution">
    <text evidence="10">The sequence shown here is derived from an EMBL/GenBank/DDBJ whole genome shotgun (WGS) entry which is preliminary data.</text>
</comment>
<dbReference type="CDD" id="cd06261">
    <property type="entry name" value="TM_PBP2"/>
    <property type="match status" value="1"/>
</dbReference>
<evidence type="ECO:0000256" key="7">
    <source>
        <dbReference type="RuleBase" id="RU363032"/>
    </source>
</evidence>
<feature type="transmembrane region" description="Helical" evidence="7">
    <location>
        <begin position="173"/>
        <end position="194"/>
    </location>
</feature>
<evidence type="ECO:0000256" key="3">
    <source>
        <dbReference type="ARBA" id="ARBA00022475"/>
    </source>
</evidence>
<dbReference type="InterPro" id="IPR035906">
    <property type="entry name" value="MetI-like_sf"/>
</dbReference>
<keyword evidence="11" id="KW-1185">Reference proteome</keyword>
<comment type="similarity">
    <text evidence="7">Belongs to the binding-protein-dependent transport system permease family.</text>
</comment>
<feature type="transmembrane region" description="Helical" evidence="7">
    <location>
        <begin position="37"/>
        <end position="59"/>
    </location>
</feature>
<protein>
    <submittedName>
        <fullName evidence="10">Carbohydrate ABC transporter permease</fullName>
    </submittedName>
</protein>
<proteinExistence type="inferred from homology"/>
<gene>
    <name evidence="10" type="ORF">ACFSDE_12400</name>
</gene>
<feature type="domain" description="ABC transmembrane type-1" evidence="9">
    <location>
        <begin position="97"/>
        <end position="298"/>
    </location>
</feature>
<evidence type="ECO:0000256" key="1">
    <source>
        <dbReference type="ARBA" id="ARBA00004651"/>
    </source>
</evidence>
<dbReference type="PROSITE" id="PS50928">
    <property type="entry name" value="ABC_TM1"/>
    <property type="match status" value="1"/>
</dbReference>
<name>A0ABW4TLR9_9ACTN</name>
<sequence length="313" mass="34926">MSWSDSGTAVAVPATEARADTPPERVEGGVLNRRRGAVATVVMLVLALVWLFPLVWAVLNSFRSYEYTQANGYLSLGGWTFDNYEQAWRQGNFSQYFVNSLYITVPAVLLTLFLSSLVAFVLARFSFRFNLALLGFFLAANLLPPQALLIPVFRMFREIPLPLWMSDSGSMLSSYWALILVNTAFQIGFCTFVLSNYMKTIPKEVYESAQIDGAGVWRQYWQLTMPLVRPALAALATLQVTWIYNEFFWATVLIQDFDKLPVTSGLNNLRGQFFTDTNLVAAGSVLVALPVLVVFFALQKQFVSGLTLGATKG</sequence>
<evidence type="ECO:0000313" key="10">
    <source>
        <dbReference type="EMBL" id="MFD1947595.1"/>
    </source>
</evidence>
<feature type="transmembrane region" description="Helical" evidence="7">
    <location>
        <begin position="101"/>
        <end position="122"/>
    </location>
</feature>
<keyword evidence="5 7" id="KW-1133">Transmembrane helix</keyword>
<keyword evidence="4 7" id="KW-0812">Transmembrane</keyword>
<comment type="subcellular location">
    <subcellularLocation>
        <location evidence="1 7">Cell membrane</location>
        <topology evidence="1 7">Multi-pass membrane protein</topology>
    </subcellularLocation>
</comment>
<evidence type="ECO:0000256" key="4">
    <source>
        <dbReference type="ARBA" id="ARBA00022692"/>
    </source>
</evidence>
<evidence type="ECO:0000313" key="11">
    <source>
        <dbReference type="Proteomes" id="UP001597351"/>
    </source>
</evidence>
<dbReference type="Gene3D" id="1.10.3720.10">
    <property type="entry name" value="MetI-like"/>
    <property type="match status" value="1"/>
</dbReference>
<dbReference type="SUPFAM" id="SSF161098">
    <property type="entry name" value="MetI-like"/>
    <property type="match status" value="1"/>
</dbReference>
<keyword evidence="3" id="KW-1003">Cell membrane</keyword>
<feature type="region of interest" description="Disordered" evidence="8">
    <location>
        <begin position="1"/>
        <end position="23"/>
    </location>
</feature>
<organism evidence="10 11">
    <name type="scientific">Nocardioides aestuarii</name>
    <dbReference type="NCBI Taxonomy" id="252231"/>
    <lineage>
        <taxon>Bacteria</taxon>
        <taxon>Bacillati</taxon>
        <taxon>Actinomycetota</taxon>
        <taxon>Actinomycetes</taxon>
        <taxon>Propionibacteriales</taxon>
        <taxon>Nocardioidaceae</taxon>
        <taxon>Nocardioides</taxon>
    </lineage>
</organism>
<dbReference type="RefSeq" id="WP_343918820.1">
    <property type="nucleotide sequence ID" value="NZ_BAAAJT010000002.1"/>
</dbReference>
<accession>A0ABW4TLR9</accession>
<keyword evidence="6 7" id="KW-0472">Membrane</keyword>
<evidence type="ECO:0000256" key="2">
    <source>
        <dbReference type="ARBA" id="ARBA00022448"/>
    </source>
</evidence>
<feature type="transmembrane region" description="Helical" evidence="7">
    <location>
        <begin position="129"/>
        <end position="153"/>
    </location>
</feature>
<evidence type="ECO:0000256" key="5">
    <source>
        <dbReference type="ARBA" id="ARBA00022989"/>
    </source>
</evidence>
<dbReference type="PANTHER" id="PTHR43744">
    <property type="entry name" value="ABC TRANSPORTER PERMEASE PROTEIN MG189-RELATED-RELATED"/>
    <property type="match status" value="1"/>
</dbReference>
<reference evidence="11" key="1">
    <citation type="journal article" date="2019" name="Int. J. Syst. Evol. Microbiol.">
        <title>The Global Catalogue of Microorganisms (GCM) 10K type strain sequencing project: providing services to taxonomists for standard genome sequencing and annotation.</title>
        <authorList>
            <consortium name="The Broad Institute Genomics Platform"/>
            <consortium name="The Broad Institute Genome Sequencing Center for Infectious Disease"/>
            <person name="Wu L."/>
            <person name="Ma J."/>
        </authorList>
    </citation>
    <scope>NUCLEOTIDE SEQUENCE [LARGE SCALE GENOMIC DNA]</scope>
    <source>
        <strain evidence="11">CGMCC 1.12477</strain>
    </source>
</reference>